<name>A0A366FWM8_9HYPH</name>
<feature type="domain" description="Novel STAND NTPase 5" evidence="1">
    <location>
        <begin position="327"/>
        <end position="467"/>
    </location>
</feature>
<evidence type="ECO:0000259" key="1">
    <source>
        <dbReference type="Pfam" id="PF25199"/>
    </source>
</evidence>
<dbReference type="SUPFAM" id="SSF48452">
    <property type="entry name" value="TPR-like"/>
    <property type="match status" value="1"/>
</dbReference>
<dbReference type="Proteomes" id="UP000253529">
    <property type="component" value="Unassembled WGS sequence"/>
</dbReference>
<sequence length="1042" mass="117414">MAGSELVVDIPVALKQEVGSGNVALFLGAGASKGAAYSPPTPEMPLGGELRNLICDRFLNGESKDRTLSTVASYVNNEYGPGQLETWLGALLAQYRPSTGHLLLPKFRWQAIYTLNYDLLIEDAYKDDKLSMQQLSKWYKNDNSMDRSMRAMESPVPLYKLHGTIDQFSDLTAPIVLSQEGFLLWREGRERLYNRLRESIAEYPIVFAGTALGDPHIQELLNVETGRRPMQYMVDPYLNRHDEQLFSSKRITPIKASFDEFMAALDAAIPTINRRLTAIHAGAIQHSIQRFFRSNNMPTPQIMSFLTNNVEHVFAGIASTPLSPELFYKGESQSWSPIEQQLDFSRTNYESVMLKVLAIGSKSDASVDILAIKGVAGSGKSVFLRRVAYDLATTHGLLVLFCPPRAFLEADRIREIYEVTRLRLVVVIDHAADQMKVITDIADQLNQAGIPITMIVADSEAAWGSYIQDFGERLAFTFTLRLLEPREIVDLISRLERHHCLGILTDVTPEQRLRAFKEVADRQLLVALYQATQGKDLEKIILEEYERIAQPDAQELYLLVATLNQFRTPVRAGLIRRLTGVRFQDFERDFLGPLTGIVHAERDPILKDMVYRTRHPYIAEILFRNVLDTTSKQVNQYLRILDGMDPSYSSDYEALRKMVSYRNVRSLTASLAERRQILDAAEKATQADPFILQQRALLEMNDPKGNLSSAGRYLERALAVRPRDASLRHTKATLLQREAEVHPNQLERRAIRSDARAILRSLRGDHVDGYVASSTAALAIDEIEDLTKNPPSDAIDVQIVRLVEDAERAIRQGLAAAPDFDTVHLQASRLQKHFGDNEAAAAVLKRAITARPELEFVAVAYARAIRDTNLSEALSVVKGSLAHKPNSRALNEALFELLLMESDEVRPELWAPLRKSFTNEDGNVFMHVHALRHQFVIGDDNAYRKLIEAAEKMKVARREREKPRVRYRNPSSGDGRFTGRIAYIGETHGYATVFGITRNVYIRPDISMDVDLWDSLKRDDPITLNVEFSLKGAIGTGVTKNL</sequence>
<dbReference type="Pfam" id="PF13289">
    <property type="entry name" value="SIR2_2"/>
    <property type="match status" value="1"/>
</dbReference>
<evidence type="ECO:0000313" key="3">
    <source>
        <dbReference type="Proteomes" id="UP000253529"/>
    </source>
</evidence>
<accession>A0A366FWM8</accession>
<proteinExistence type="predicted"/>
<dbReference type="RefSeq" id="WP_113887221.1">
    <property type="nucleotide sequence ID" value="NZ_QNRK01000001.1"/>
</dbReference>
<dbReference type="InterPro" id="IPR057574">
    <property type="entry name" value="nSTAND_NTPase5_dom"/>
</dbReference>
<dbReference type="InterPro" id="IPR027417">
    <property type="entry name" value="P-loop_NTPase"/>
</dbReference>
<protein>
    <submittedName>
        <fullName evidence="2">SIR2-like protein</fullName>
    </submittedName>
</protein>
<comment type="caution">
    <text evidence="2">The sequence shown here is derived from an EMBL/GenBank/DDBJ whole genome shotgun (WGS) entry which is preliminary data.</text>
</comment>
<keyword evidence="3" id="KW-1185">Reference proteome</keyword>
<dbReference type="OrthoDB" id="7357874at2"/>
<organism evidence="2 3">
    <name type="scientific">Roseiarcus fermentans</name>
    <dbReference type="NCBI Taxonomy" id="1473586"/>
    <lineage>
        <taxon>Bacteria</taxon>
        <taxon>Pseudomonadati</taxon>
        <taxon>Pseudomonadota</taxon>
        <taxon>Alphaproteobacteria</taxon>
        <taxon>Hyphomicrobiales</taxon>
        <taxon>Roseiarcaceae</taxon>
        <taxon>Roseiarcus</taxon>
    </lineage>
</organism>
<gene>
    <name evidence="2" type="ORF">DFR50_10187</name>
</gene>
<dbReference type="EMBL" id="QNRK01000001">
    <property type="protein sequence ID" value="RBP18145.1"/>
    <property type="molecule type" value="Genomic_DNA"/>
</dbReference>
<dbReference type="InterPro" id="IPR011990">
    <property type="entry name" value="TPR-like_helical_dom_sf"/>
</dbReference>
<evidence type="ECO:0000313" key="2">
    <source>
        <dbReference type="EMBL" id="RBP18145.1"/>
    </source>
</evidence>
<dbReference type="Pfam" id="PF25199">
    <property type="entry name" value="nSTAND_NTPase5"/>
    <property type="match status" value="1"/>
</dbReference>
<dbReference type="SUPFAM" id="SSF52540">
    <property type="entry name" value="P-loop containing nucleoside triphosphate hydrolases"/>
    <property type="match status" value="1"/>
</dbReference>
<dbReference type="AlphaFoldDB" id="A0A366FWM8"/>
<dbReference type="Gene3D" id="1.25.40.10">
    <property type="entry name" value="Tetratricopeptide repeat domain"/>
    <property type="match status" value="1"/>
</dbReference>
<reference evidence="2 3" key="1">
    <citation type="submission" date="2018-06" db="EMBL/GenBank/DDBJ databases">
        <title>Genomic Encyclopedia of Type Strains, Phase IV (KMG-IV): sequencing the most valuable type-strain genomes for metagenomic binning, comparative biology and taxonomic classification.</title>
        <authorList>
            <person name="Goeker M."/>
        </authorList>
    </citation>
    <scope>NUCLEOTIDE SEQUENCE [LARGE SCALE GENOMIC DNA]</scope>
    <source>
        <strain evidence="2 3">DSM 24875</strain>
    </source>
</reference>